<dbReference type="HOGENOM" id="CLU_2961761_0_0_1"/>
<evidence type="ECO:0000313" key="3">
    <source>
        <dbReference type="Proteomes" id="UP000054018"/>
    </source>
</evidence>
<proteinExistence type="predicted"/>
<feature type="region of interest" description="Disordered" evidence="1">
    <location>
        <begin position="28"/>
        <end position="59"/>
    </location>
</feature>
<evidence type="ECO:0000313" key="2">
    <source>
        <dbReference type="EMBL" id="KIK10900.1"/>
    </source>
</evidence>
<reference evidence="2 3" key="1">
    <citation type="submission" date="2014-04" db="EMBL/GenBank/DDBJ databases">
        <authorList>
            <consortium name="DOE Joint Genome Institute"/>
            <person name="Kuo A."/>
            <person name="Kohler A."/>
            <person name="Costa M.D."/>
            <person name="Nagy L.G."/>
            <person name="Floudas D."/>
            <person name="Copeland A."/>
            <person name="Barry K.W."/>
            <person name="Cichocki N."/>
            <person name="Veneault-Fourrey C."/>
            <person name="LaButti K."/>
            <person name="Lindquist E.A."/>
            <person name="Lipzen A."/>
            <person name="Lundell T."/>
            <person name="Morin E."/>
            <person name="Murat C."/>
            <person name="Sun H."/>
            <person name="Tunlid A."/>
            <person name="Henrissat B."/>
            <person name="Grigoriev I.V."/>
            <person name="Hibbett D.S."/>
            <person name="Martin F."/>
            <person name="Nordberg H.P."/>
            <person name="Cantor M.N."/>
            <person name="Hua S.X."/>
        </authorList>
    </citation>
    <scope>NUCLEOTIDE SEQUENCE [LARGE SCALE GENOMIC DNA]</scope>
    <source>
        <strain evidence="2 3">441</strain>
    </source>
</reference>
<name>A0A0C9XF42_9AGAM</name>
<organism evidence="2 3">
    <name type="scientific">Pisolithus microcarpus 441</name>
    <dbReference type="NCBI Taxonomy" id="765257"/>
    <lineage>
        <taxon>Eukaryota</taxon>
        <taxon>Fungi</taxon>
        <taxon>Dikarya</taxon>
        <taxon>Basidiomycota</taxon>
        <taxon>Agaricomycotina</taxon>
        <taxon>Agaricomycetes</taxon>
        <taxon>Agaricomycetidae</taxon>
        <taxon>Boletales</taxon>
        <taxon>Sclerodermatineae</taxon>
        <taxon>Pisolithaceae</taxon>
        <taxon>Pisolithus</taxon>
    </lineage>
</organism>
<dbReference type="Proteomes" id="UP000054018">
    <property type="component" value="Unassembled WGS sequence"/>
</dbReference>
<gene>
    <name evidence="2" type="ORF">PISMIDRAFT_546276</name>
</gene>
<evidence type="ECO:0000256" key="1">
    <source>
        <dbReference type="SAM" id="MobiDB-lite"/>
    </source>
</evidence>
<keyword evidence="3" id="KW-1185">Reference proteome</keyword>
<accession>A0A0C9XF42</accession>
<protein>
    <submittedName>
        <fullName evidence="2">Uncharacterized protein</fullName>
    </submittedName>
</protein>
<dbReference type="EMBL" id="KN834371">
    <property type="protein sequence ID" value="KIK10900.1"/>
    <property type="molecule type" value="Genomic_DNA"/>
</dbReference>
<dbReference type="AlphaFoldDB" id="A0A0C9XF42"/>
<reference evidence="3" key="2">
    <citation type="submission" date="2015-01" db="EMBL/GenBank/DDBJ databases">
        <title>Evolutionary Origins and Diversification of the Mycorrhizal Mutualists.</title>
        <authorList>
            <consortium name="DOE Joint Genome Institute"/>
            <consortium name="Mycorrhizal Genomics Consortium"/>
            <person name="Kohler A."/>
            <person name="Kuo A."/>
            <person name="Nagy L.G."/>
            <person name="Floudas D."/>
            <person name="Copeland A."/>
            <person name="Barry K.W."/>
            <person name="Cichocki N."/>
            <person name="Veneault-Fourrey C."/>
            <person name="LaButti K."/>
            <person name="Lindquist E.A."/>
            <person name="Lipzen A."/>
            <person name="Lundell T."/>
            <person name="Morin E."/>
            <person name="Murat C."/>
            <person name="Riley R."/>
            <person name="Ohm R."/>
            <person name="Sun H."/>
            <person name="Tunlid A."/>
            <person name="Henrissat B."/>
            <person name="Grigoriev I.V."/>
            <person name="Hibbett D.S."/>
            <person name="Martin F."/>
        </authorList>
    </citation>
    <scope>NUCLEOTIDE SEQUENCE [LARGE SCALE GENOMIC DNA]</scope>
    <source>
        <strain evidence="3">441</strain>
    </source>
</reference>
<sequence>MGRIPAVMWISEARRRLYLAGLWRLESSSASGRLSEGDTGSAVLTPRKRLSSSGNDRCA</sequence>